<keyword evidence="1" id="KW-0812">Transmembrane</keyword>
<dbReference type="Proteomes" id="UP001370348">
    <property type="component" value="Chromosome"/>
</dbReference>
<keyword evidence="3" id="KW-0012">Acyltransferase</keyword>
<sequence length="391" mass="43635">MEKFSRRTNGGRFIPEIDGLRFIAIALVVVYHAEIYTRVKLGTAPSNALGQLVARLTAHGGFGVAFFFVISGFILGLPFAKHHLHGSSPVRLKPYFLRRLTRLEPPYILSLIFCYLGIVLLKSGGPVELRHLVASIFYLHNPIYGPEGVVNPVAWSLEVEVQFYLLVPLLARVYAIRQTWLRRSVFAWLAVTVPCLQLFPFADPAWVGGSIVNYLQYFIAGLVLADIYTVDWREAPRAHPVWDVVWIAGWCFLGALTEHTPLAKLSYPVVTFVLYIAAFRGTVVRTILRSPLLTAIGGMCYTIYLLHYPLISIVGRVTARLAVRGAYLTTLAVQLPIYVGAILFVSALYFRAIEQPCMRSDWPSRLKDRILAMFGLGPESSSSRAVPPDLG</sequence>
<evidence type="ECO:0000256" key="1">
    <source>
        <dbReference type="SAM" id="Phobius"/>
    </source>
</evidence>
<keyword evidence="3" id="KW-0808">Transferase</keyword>
<dbReference type="Pfam" id="PF01757">
    <property type="entry name" value="Acyl_transf_3"/>
    <property type="match status" value="1"/>
</dbReference>
<gene>
    <name evidence="3" type="ORF">LZC94_27995</name>
</gene>
<feature type="transmembrane region" description="Helical" evidence="1">
    <location>
        <begin position="265"/>
        <end position="283"/>
    </location>
</feature>
<accession>A0ABZ2LL87</accession>
<reference evidence="3 4" key="1">
    <citation type="submission" date="2021-12" db="EMBL/GenBank/DDBJ databases">
        <title>Discovery of the Pendulisporaceae a myxobacterial family with distinct sporulation behavior and unique specialized metabolism.</title>
        <authorList>
            <person name="Garcia R."/>
            <person name="Popoff A."/>
            <person name="Bader C.D."/>
            <person name="Loehr J."/>
            <person name="Walesch S."/>
            <person name="Walt C."/>
            <person name="Boldt J."/>
            <person name="Bunk B."/>
            <person name="Haeckl F.J.F.P.J."/>
            <person name="Gunesch A.P."/>
            <person name="Birkelbach J."/>
            <person name="Nuebel U."/>
            <person name="Pietschmann T."/>
            <person name="Bach T."/>
            <person name="Mueller R."/>
        </authorList>
    </citation>
    <scope>NUCLEOTIDE SEQUENCE [LARGE SCALE GENOMIC DNA]</scope>
    <source>
        <strain evidence="3 4">MSr11954</strain>
    </source>
</reference>
<feature type="transmembrane region" description="Helical" evidence="1">
    <location>
        <begin position="331"/>
        <end position="350"/>
    </location>
</feature>
<evidence type="ECO:0000313" key="3">
    <source>
        <dbReference type="EMBL" id="WXB11688.1"/>
    </source>
</evidence>
<feature type="transmembrane region" description="Helical" evidence="1">
    <location>
        <begin position="153"/>
        <end position="173"/>
    </location>
</feature>
<dbReference type="PANTHER" id="PTHR23028">
    <property type="entry name" value="ACETYLTRANSFERASE"/>
    <property type="match status" value="1"/>
</dbReference>
<dbReference type="GO" id="GO:0016746">
    <property type="term" value="F:acyltransferase activity"/>
    <property type="evidence" value="ECO:0007669"/>
    <property type="project" value="UniProtKB-KW"/>
</dbReference>
<name>A0ABZ2LL87_9BACT</name>
<evidence type="ECO:0000259" key="2">
    <source>
        <dbReference type="Pfam" id="PF01757"/>
    </source>
</evidence>
<evidence type="ECO:0000313" key="4">
    <source>
        <dbReference type="Proteomes" id="UP001370348"/>
    </source>
</evidence>
<dbReference type="EMBL" id="CP089984">
    <property type="protein sequence ID" value="WXB11688.1"/>
    <property type="molecule type" value="Genomic_DNA"/>
</dbReference>
<feature type="transmembrane region" description="Helical" evidence="1">
    <location>
        <begin position="185"/>
        <end position="202"/>
    </location>
</feature>
<keyword evidence="1" id="KW-1133">Transmembrane helix</keyword>
<dbReference type="RefSeq" id="WP_394821310.1">
    <property type="nucleotide sequence ID" value="NZ_CP089984.1"/>
</dbReference>
<dbReference type="PANTHER" id="PTHR23028:SF53">
    <property type="entry name" value="ACYL_TRANSF_3 DOMAIN-CONTAINING PROTEIN"/>
    <property type="match status" value="1"/>
</dbReference>
<protein>
    <submittedName>
        <fullName evidence="3">Acyltransferase</fullName>
    </submittedName>
</protein>
<keyword evidence="1" id="KW-0472">Membrane</keyword>
<dbReference type="InterPro" id="IPR002656">
    <property type="entry name" value="Acyl_transf_3_dom"/>
</dbReference>
<proteinExistence type="predicted"/>
<dbReference type="InterPro" id="IPR050879">
    <property type="entry name" value="Acyltransferase_3"/>
</dbReference>
<feature type="transmembrane region" description="Helical" evidence="1">
    <location>
        <begin position="20"/>
        <end position="39"/>
    </location>
</feature>
<organism evidence="3 4">
    <name type="scientific">Pendulispora albinea</name>
    <dbReference type="NCBI Taxonomy" id="2741071"/>
    <lineage>
        <taxon>Bacteria</taxon>
        <taxon>Pseudomonadati</taxon>
        <taxon>Myxococcota</taxon>
        <taxon>Myxococcia</taxon>
        <taxon>Myxococcales</taxon>
        <taxon>Sorangiineae</taxon>
        <taxon>Pendulisporaceae</taxon>
        <taxon>Pendulispora</taxon>
    </lineage>
</organism>
<feature type="domain" description="Acyltransferase 3" evidence="2">
    <location>
        <begin position="15"/>
        <end position="348"/>
    </location>
</feature>
<feature type="transmembrane region" description="Helical" evidence="1">
    <location>
        <begin position="59"/>
        <end position="80"/>
    </location>
</feature>
<feature type="transmembrane region" description="Helical" evidence="1">
    <location>
        <begin position="100"/>
        <end position="121"/>
    </location>
</feature>
<feature type="transmembrane region" description="Helical" evidence="1">
    <location>
        <begin position="292"/>
        <end position="311"/>
    </location>
</feature>
<feature type="transmembrane region" description="Helical" evidence="1">
    <location>
        <begin position="242"/>
        <end position="259"/>
    </location>
</feature>
<feature type="transmembrane region" description="Helical" evidence="1">
    <location>
        <begin position="214"/>
        <end position="230"/>
    </location>
</feature>
<keyword evidence="4" id="KW-1185">Reference proteome</keyword>